<proteinExistence type="predicted"/>
<gene>
    <name evidence="2" type="ORF">GCM10010307_06450</name>
</gene>
<dbReference type="Proteomes" id="UP001500151">
    <property type="component" value="Unassembled WGS sequence"/>
</dbReference>
<organism evidence="2 3">
    <name type="scientific">Streptomyces vastus</name>
    <dbReference type="NCBI Taxonomy" id="285451"/>
    <lineage>
        <taxon>Bacteria</taxon>
        <taxon>Bacillati</taxon>
        <taxon>Actinomycetota</taxon>
        <taxon>Actinomycetes</taxon>
        <taxon>Kitasatosporales</taxon>
        <taxon>Streptomycetaceae</taxon>
        <taxon>Streptomyces</taxon>
    </lineage>
</organism>
<dbReference type="InterPro" id="IPR001387">
    <property type="entry name" value="Cro/C1-type_HTH"/>
</dbReference>
<evidence type="ECO:0000259" key="1">
    <source>
        <dbReference type="SMART" id="SM00530"/>
    </source>
</evidence>
<dbReference type="CDD" id="cd00093">
    <property type="entry name" value="HTH_XRE"/>
    <property type="match status" value="1"/>
</dbReference>
<evidence type="ECO:0000313" key="2">
    <source>
        <dbReference type="EMBL" id="GAA2622130.1"/>
    </source>
</evidence>
<dbReference type="SUPFAM" id="SSF47413">
    <property type="entry name" value="lambda repressor-like DNA-binding domains"/>
    <property type="match status" value="1"/>
</dbReference>
<dbReference type="SMART" id="SM00530">
    <property type="entry name" value="HTH_XRE"/>
    <property type="match status" value="1"/>
</dbReference>
<keyword evidence="3" id="KW-1185">Reference proteome</keyword>
<evidence type="ECO:0000313" key="3">
    <source>
        <dbReference type="Proteomes" id="UP001500151"/>
    </source>
</evidence>
<dbReference type="Gene3D" id="1.10.260.40">
    <property type="entry name" value="lambda repressor-like DNA-binding domains"/>
    <property type="match status" value="1"/>
</dbReference>
<protein>
    <recommendedName>
        <fullName evidence="1">HTH cro/C1-type domain-containing protein</fullName>
    </recommendedName>
</protein>
<dbReference type="RefSeq" id="WP_344387330.1">
    <property type="nucleotide sequence ID" value="NZ_BAAASJ010000005.1"/>
</dbReference>
<dbReference type="InterPro" id="IPR010982">
    <property type="entry name" value="Lambda_DNA-bd_dom_sf"/>
</dbReference>
<accession>A0ABN3QBP9</accession>
<sequence length="171" mass="19075">MNTHEAGVYDTPDDLLAEFFDDPADREGVKREAERLAAEERGARLVELRERASATREDVARRMGVELARVINLESGAFSPPRVDLSRIDELETSTSDELIPLAQFIFDLAAYIQAIGGDVRIEITQPGGRVWFLPAPTDRTNADLLYTILKQKPESLKVVAEMDGFRTEVA</sequence>
<dbReference type="Pfam" id="PF13560">
    <property type="entry name" value="HTH_31"/>
    <property type="match status" value="1"/>
</dbReference>
<comment type="caution">
    <text evidence="2">The sequence shown here is derived from an EMBL/GenBank/DDBJ whole genome shotgun (WGS) entry which is preliminary data.</text>
</comment>
<dbReference type="EMBL" id="BAAASJ010000005">
    <property type="protein sequence ID" value="GAA2622130.1"/>
    <property type="molecule type" value="Genomic_DNA"/>
</dbReference>
<name>A0ABN3QBP9_9ACTN</name>
<reference evidence="2 3" key="1">
    <citation type="journal article" date="2019" name="Int. J. Syst. Evol. Microbiol.">
        <title>The Global Catalogue of Microorganisms (GCM) 10K type strain sequencing project: providing services to taxonomists for standard genome sequencing and annotation.</title>
        <authorList>
            <consortium name="The Broad Institute Genomics Platform"/>
            <consortium name="The Broad Institute Genome Sequencing Center for Infectious Disease"/>
            <person name="Wu L."/>
            <person name="Ma J."/>
        </authorList>
    </citation>
    <scope>NUCLEOTIDE SEQUENCE [LARGE SCALE GENOMIC DNA]</scope>
    <source>
        <strain evidence="2 3">JCM 4524</strain>
    </source>
</reference>
<feature type="domain" description="HTH cro/C1-type" evidence="1">
    <location>
        <begin position="44"/>
        <end position="98"/>
    </location>
</feature>